<dbReference type="Gene3D" id="3.40.630.30">
    <property type="match status" value="1"/>
</dbReference>
<evidence type="ECO:0000313" key="3">
    <source>
        <dbReference type="Proteomes" id="UP000242474"/>
    </source>
</evidence>
<dbReference type="Proteomes" id="UP000242474">
    <property type="component" value="Unassembled WGS sequence"/>
</dbReference>
<protein>
    <recommendedName>
        <fullName evidence="1">N-acetyltransferase domain-containing protein</fullName>
    </recommendedName>
</protein>
<reference evidence="2 3" key="1">
    <citation type="journal article" date="2015" name="Genome Biol. Evol.">
        <title>Phylogenomic analyses indicate that early fungi evolved digesting cell walls of algal ancestors of land plants.</title>
        <authorList>
            <person name="Chang Y."/>
            <person name="Wang S."/>
            <person name="Sekimoto S."/>
            <person name="Aerts A.L."/>
            <person name="Choi C."/>
            <person name="Clum A."/>
            <person name="LaButti K.M."/>
            <person name="Lindquist E.A."/>
            <person name="Yee Ngan C."/>
            <person name="Ohm R.A."/>
            <person name="Salamov A.A."/>
            <person name="Grigoriev I.V."/>
            <person name="Spatafora J.W."/>
            <person name="Berbee M.L."/>
        </authorList>
    </citation>
    <scope>NUCLEOTIDE SEQUENCE [LARGE SCALE GENOMIC DNA]</scope>
    <source>
        <strain evidence="2 3">NRRL 1564</strain>
    </source>
</reference>
<evidence type="ECO:0000259" key="1">
    <source>
        <dbReference type="Pfam" id="PF13302"/>
    </source>
</evidence>
<gene>
    <name evidence="2" type="ORF">COEREDRAFT_37667</name>
</gene>
<dbReference type="OrthoDB" id="64477at2759"/>
<sequence length="192" mass="22327">MVMLVPPDEDQDMAFSCLFSDPETMKFLKSMMPIKQSSIPKSLLGMINDREFLPPRQIPIDNGHIDIDEPYLIIGCCGLDNIDLDNRCSDASVILDARFWHSGASTEAMYLTLKFGFETLCLHRVGIQTAEDNVDMHGWMENVFGVQVECIKKEALYLGHDEYMDSWEYAIFDHEWYITIKKELRKRRRIKH</sequence>
<dbReference type="PANTHER" id="PTHR43610:SF1">
    <property type="entry name" value="N-ACETYLTRANSFERASE DOMAIN-CONTAINING PROTEIN"/>
    <property type="match status" value="1"/>
</dbReference>
<dbReference type="InterPro" id="IPR000182">
    <property type="entry name" value="GNAT_dom"/>
</dbReference>
<name>A0A2G5BJF0_COERN</name>
<organism evidence="2 3">
    <name type="scientific">Coemansia reversa (strain ATCC 12441 / NRRL 1564)</name>
    <dbReference type="NCBI Taxonomy" id="763665"/>
    <lineage>
        <taxon>Eukaryota</taxon>
        <taxon>Fungi</taxon>
        <taxon>Fungi incertae sedis</taxon>
        <taxon>Zoopagomycota</taxon>
        <taxon>Kickxellomycotina</taxon>
        <taxon>Kickxellomycetes</taxon>
        <taxon>Kickxellales</taxon>
        <taxon>Kickxellaceae</taxon>
        <taxon>Coemansia</taxon>
    </lineage>
</organism>
<proteinExistence type="predicted"/>
<accession>A0A2G5BJF0</accession>
<dbReference type="AlphaFoldDB" id="A0A2G5BJF0"/>
<evidence type="ECO:0000313" key="2">
    <source>
        <dbReference type="EMBL" id="PIA19129.1"/>
    </source>
</evidence>
<dbReference type="PANTHER" id="PTHR43610">
    <property type="entry name" value="BLL6696 PROTEIN"/>
    <property type="match status" value="1"/>
</dbReference>
<keyword evidence="3" id="KW-1185">Reference proteome</keyword>
<dbReference type="Pfam" id="PF13302">
    <property type="entry name" value="Acetyltransf_3"/>
    <property type="match status" value="1"/>
</dbReference>
<dbReference type="EMBL" id="KZ303487">
    <property type="protein sequence ID" value="PIA19129.1"/>
    <property type="molecule type" value="Genomic_DNA"/>
</dbReference>
<feature type="domain" description="N-acetyltransferase" evidence="1">
    <location>
        <begin position="3"/>
        <end position="137"/>
    </location>
</feature>
<dbReference type="STRING" id="763665.A0A2G5BJF0"/>
<dbReference type="GO" id="GO:0016747">
    <property type="term" value="F:acyltransferase activity, transferring groups other than amino-acyl groups"/>
    <property type="evidence" value="ECO:0007669"/>
    <property type="project" value="InterPro"/>
</dbReference>
<dbReference type="SUPFAM" id="SSF55729">
    <property type="entry name" value="Acyl-CoA N-acyltransferases (Nat)"/>
    <property type="match status" value="1"/>
</dbReference>
<dbReference type="InterPro" id="IPR016181">
    <property type="entry name" value="Acyl_CoA_acyltransferase"/>
</dbReference>